<sequence length="360" mass="40214">MVLNDASEQGLSSRIMMDCMMSTFRELKLRRAQIPRLEDLIANPPVRDPEEVSTLNDAPSASSDEDYEYSSTTSILSIEEEASYPWEINIAASSLTDVQERSMAMTKTTAWLRSPDELLAEGTSEGNPCSSSGSYRLSDDAEVHFTSTNSSLEGETSSSRSVVLKKRGVPECSDIQDGPRTHVPNPKVVSSLKRLALEKKYLLPAGYRLTCTGRAFAITHSIQRGPKETRDLRWYCFSNKKGFITAIEKNSKVKNWKYDFLFVQSEAEQARAKLSPLEFGDATAEQVTAGAEKVQEEAPPLTPCSKELVVGSLNLPHLILHKRSGFYRQKEEIVAKYKRRSEKLKKEKGTLEAEKADLEC</sequence>
<evidence type="ECO:0000256" key="1">
    <source>
        <dbReference type="SAM" id="Coils"/>
    </source>
</evidence>
<keyword evidence="4" id="KW-1185">Reference proteome</keyword>
<name>A0A9Q1GMZ3_9CARY</name>
<dbReference type="OrthoDB" id="688579at2759"/>
<dbReference type="EMBL" id="JAKOGI010001946">
    <property type="protein sequence ID" value="KAJ8423520.1"/>
    <property type="molecule type" value="Genomic_DNA"/>
</dbReference>
<proteinExistence type="predicted"/>
<protein>
    <submittedName>
        <fullName evidence="3">Uncharacterized protein</fullName>
    </submittedName>
</protein>
<evidence type="ECO:0000313" key="3">
    <source>
        <dbReference type="EMBL" id="KAJ8423520.1"/>
    </source>
</evidence>
<reference evidence="3" key="1">
    <citation type="submission" date="2022-04" db="EMBL/GenBank/DDBJ databases">
        <title>Carnegiea gigantea Genome sequencing and assembly v2.</title>
        <authorList>
            <person name="Copetti D."/>
            <person name="Sanderson M.J."/>
            <person name="Burquez A."/>
            <person name="Wojciechowski M.F."/>
        </authorList>
    </citation>
    <scope>NUCLEOTIDE SEQUENCE</scope>
    <source>
        <strain evidence="3">SGP5-SGP5p</strain>
        <tissue evidence="3">Aerial part</tissue>
    </source>
</reference>
<accession>A0A9Q1GMZ3</accession>
<evidence type="ECO:0000256" key="2">
    <source>
        <dbReference type="SAM" id="MobiDB-lite"/>
    </source>
</evidence>
<dbReference type="AlphaFoldDB" id="A0A9Q1GMZ3"/>
<gene>
    <name evidence="3" type="ORF">Cgig2_011981</name>
</gene>
<feature type="region of interest" description="Disordered" evidence="2">
    <location>
        <begin position="40"/>
        <end position="66"/>
    </location>
</feature>
<feature type="coiled-coil region" evidence="1">
    <location>
        <begin position="327"/>
        <end position="354"/>
    </location>
</feature>
<evidence type="ECO:0000313" key="4">
    <source>
        <dbReference type="Proteomes" id="UP001153076"/>
    </source>
</evidence>
<organism evidence="3 4">
    <name type="scientific">Carnegiea gigantea</name>
    <dbReference type="NCBI Taxonomy" id="171969"/>
    <lineage>
        <taxon>Eukaryota</taxon>
        <taxon>Viridiplantae</taxon>
        <taxon>Streptophyta</taxon>
        <taxon>Embryophyta</taxon>
        <taxon>Tracheophyta</taxon>
        <taxon>Spermatophyta</taxon>
        <taxon>Magnoliopsida</taxon>
        <taxon>eudicotyledons</taxon>
        <taxon>Gunneridae</taxon>
        <taxon>Pentapetalae</taxon>
        <taxon>Caryophyllales</taxon>
        <taxon>Cactineae</taxon>
        <taxon>Cactaceae</taxon>
        <taxon>Cactoideae</taxon>
        <taxon>Echinocereeae</taxon>
        <taxon>Carnegiea</taxon>
    </lineage>
</organism>
<keyword evidence="1" id="KW-0175">Coiled coil</keyword>
<comment type="caution">
    <text evidence="3">The sequence shown here is derived from an EMBL/GenBank/DDBJ whole genome shotgun (WGS) entry which is preliminary data.</text>
</comment>
<dbReference type="Proteomes" id="UP001153076">
    <property type="component" value="Unassembled WGS sequence"/>
</dbReference>